<feature type="region of interest" description="Disordered" evidence="1">
    <location>
        <begin position="1012"/>
        <end position="1037"/>
    </location>
</feature>
<keyword evidence="4" id="KW-1185">Reference proteome</keyword>
<feature type="compositionally biased region" description="Polar residues" evidence="1">
    <location>
        <begin position="907"/>
        <end position="923"/>
    </location>
</feature>
<feature type="region of interest" description="Disordered" evidence="1">
    <location>
        <begin position="1078"/>
        <end position="1144"/>
    </location>
</feature>
<accession>A0AAN8ZEC6</accession>
<gene>
    <name evidence="3" type="ORF">RJ641_004742</name>
</gene>
<dbReference type="InterPro" id="IPR013087">
    <property type="entry name" value="Znf_C2H2_type"/>
</dbReference>
<feature type="region of interest" description="Disordered" evidence="1">
    <location>
        <begin position="249"/>
        <end position="278"/>
    </location>
</feature>
<name>A0AAN8ZEC6_9MAGN</name>
<feature type="compositionally biased region" description="Basic and acidic residues" evidence="1">
    <location>
        <begin position="80"/>
        <end position="94"/>
    </location>
</feature>
<reference evidence="3 4" key="1">
    <citation type="submission" date="2023-12" db="EMBL/GenBank/DDBJ databases">
        <title>A high-quality genome assembly for Dillenia turbinata (Dilleniales).</title>
        <authorList>
            <person name="Chanderbali A."/>
        </authorList>
    </citation>
    <scope>NUCLEOTIDE SEQUENCE [LARGE SCALE GENOMIC DNA]</scope>
    <source>
        <strain evidence="3">LSX21</strain>
        <tissue evidence="3">Leaf</tissue>
    </source>
</reference>
<feature type="compositionally biased region" description="Polar residues" evidence="1">
    <location>
        <begin position="256"/>
        <end position="266"/>
    </location>
</feature>
<feature type="region of interest" description="Disordered" evidence="1">
    <location>
        <begin position="62"/>
        <end position="102"/>
    </location>
</feature>
<feature type="compositionally biased region" description="Basic and acidic residues" evidence="1">
    <location>
        <begin position="502"/>
        <end position="515"/>
    </location>
</feature>
<feature type="region of interest" description="Disordered" evidence="1">
    <location>
        <begin position="471"/>
        <end position="515"/>
    </location>
</feature>
<evidence type="ECO:0000259" key="2">
    <source>
        <dbReference type="PROSITE" id="PS00028"/>
    </source>
</evidence>
<dbReference type="PANTHER" id="PTHR35746">
    <property type="entry name" value="PENTATRICOPEPTIDE REPEAT (PPR) SUPERFAMILY PROTEIN"/>
    <property type="match status" value="1"/>
</dbReference>
<protein>
    <recommendedName>
        <fullName evidence="2">C2H2-type domain-containing protein</fullName>
    </recommendedName>
</protein>
<feature type="compositionally biased region" description="Polar residues" evidence="1">
    <location>
        <begin position="1"/>
        <end position="15"/>
    </location>
</feature>
<feature type="compositionally biased region" description="Polar residues" evidence="1">
    <location>
        <begin position="1017"/>
        <end position="1035"/>
    </location>
</feature>
<proteinExistence type="predicted"/>
<comment type="caution">
    <text evidence="3">The sequence shown here is derived from an EMBL/GenBank/DDBJ whole genome shotgun (WGS) entry which is preliminary data.</text>
</comment>
<feature type="domain" description="C2H2-type" evidence="2">
    <location>
        <begin position="27"/>
        <end position="47"/>
    </location>
</feature>
<dbReference type="EMBL" id="JBAMMX010000012">
    <property type="protein sequence ID" value="KAK6930648.1"/>
    <property type="molecule type" value="Genomic_DNA"/>
</dbReference>
<dbReference type="PANTHER" id="PTHR35746:SF1">
    <property type="entry name" value="PENTATRICOPEPTIDE REPEAT (PPR) SUPERFAMILY PROTEIN"/>
    <property type="match status" value="1"/>
</dbReference>
<feature type="region of interest" description="Disordered" evidence="1">
    <location>
        <begin position="1"/>
        <end position="20"/>
    </location>
</feature>
<evidence type="ECO:0000313" key="4">
    <source>
        <dbReference type="Proteomes" id="UP001370490"/>
    </source>
</evidence>
<feature type="compositionally biased region" description="Polar residues" evidence="1">
    <location>
        <begin position="1105"/>
        <end position="1120"/>
    </location>
</feature>
<organism evidence="3 4">
    <name type="scientific">Dillenia turbinata</name>
    <dbReference type="NCBI Taxonomy" id="194707"/>
    <lineage>
        <taxon>Eukaryota</taxon>
        <taxon>Viridiplantae</taxon>
        <taxon>Streptophyta</taxon>
        <taxon>Embryophyta</taxon>
        <taxon>Tracheophyta</taxon>
        <taxon>Spermatophyta</taxon>
        <taxon>Magnoliopsida</taxon>
        <taxon>eudicotyledons</taxon>
        <taxon>Gunneridae</taxon>
        <taxon>Pentapetalae</taxon>
        <taxon>Dilleniales</taxon>
        <taxon>Dilleniaceae</taxon>
        <taxon>Dillenia</taxon>
    </lineage>
</organism>
<dbReference type="PROSITE" id="PS00028">
    <property type="entry name" value="ZINC_FINGER_C2H2_1"/>
    <property type="match status" value="1"/>
</dbReference>
<feature type="region of interest" description="Disordered" evidence="1">
    <location>
        <begin position="905"/>
        <end position="941"/>
    </location>
</feature>
<sequence length="1160" mass="125382">MVDSQAQDLHTNIVSPSGHEHHSVHVCHKCGWPFPNPHPSAKHRRAHKRVCGTIEGYKLTESEQDTHLTVSDDEQENLSDNDRRTPSPKSEKKVSGSGEMGERLNISEADVFSDAKTDFSDTVDSPGPGNEEHFASARELVTNLQKTEEVAFSPHQTMETNANSDMVLPARKSVDANQMQNVEVLDDVSKLETARSSDHHLSDPVLDFSVNDIANAGTKEVTVGLTDGRDGPENDSSPVVSNVWKNASKEDMETNAGESAIQSSMPLSEKDKVTSGSEGNNLLQQLSVTQDLSCRTPKKPSETEFILEEICNKDSNSVPECGNIESKEGQSEGFGLTRSQSNSSFVVIAVEPVDSFVNKYQVREYTAQETHCTDLVSEGKENVHMLSVPDNIPIEDQAETLLKDYKDHKMLKSDLPVKLHFNEAVVNIEGHAKDSISNDCYSSFKSNDSGINTDVSKDRCALLADDLNGDQVTKPMAVDDTEEKEADSSGSKIVDAENLGGDEPKAPSDAKSNEAKNIESTGPLEEQGPPMAANLPVVKEAETKILDDENLELDFEEAPSDASGKVKNTETAGYLEEQEPPMAINVLVEKEADLYELKITSPKNLGIHEAEALPHCRTGDGEMNKSNPFVLSEESGPHNLQNEMPNKILRDSSSIVLDVNPVVHAPTTCTPEGGNVNNCKMDVSQMLDIPKIDSTEGAAKDYFILNTNLINESVVDQLTNSSGVDNIADNEEAEIGHPGTAGYKSTKTGEGATMECHAIEMKTIGGTIMRKPQDSGDEIIEAGGNLKETPLPNLEGLPDTSAVGVNASQSDDVKDIHSSVLNIQGKAKDIQEDVKDLEICTEDKLPYAGVGSMISDSAPGTGSELFQKILEKPSIKEPRDLHGGESSDQNSMAVNQAKEFGGGIAGVSSQSCNEETENRQQLGASPIDVLVDSSSQGDSLEGNWGSVSALSTQSDALAIVDAEVLRSAGSQVATEAEKGDLRKPRNALGAHVPDKLDLFEPPSFMTLVEPPERRVQKPTSSEIRVSAKQQSSFVSPQEGWFPSLTNVTNESPGRKRNEEIIAKVTNWSSGKQHTTLKSFLDESNGDPKPKLQKSRQPPVHVAAISENSLKDNGSSSTTVNPVAGTAQPKDWNSPARYPTEKRKAKSKPYWAPFVCCSSVN</sequence>
<evidence type="ECO:0000256" key="1">
    <source>
        <dbReference type="SAM" id="MobiDB-lite"/>
    </source>
</evidence>
<dbReference type="Proteomes" id="UP001370490">
    <property type="component" value="Unassembled WGS sequence"/>
</dbReference>
<evidence type="ECO:0000313" key="3">
    <source>
        <dbReference type="EMBL" id="KAK6930648.1"/>
    </source>
</evidence>
<dbReference type="AlphaFoldDB" id="A0AAN8ZEC6"/>